<feature type="binding site" evidence="5">
    <location>
        <position position="124"/>
    </location>
    <ligand>
        <name>Ca(2+)</name>
        <dbReference type="ChEBI" id="CHEBI:29108"/>
        <label>1</label>
        <note>catalytic</note>
    </ligand>
</feature>
<name>A0A9W8A4T5_9FUNG</name>
<keyword evidence="5" id="KW-0106">Calcium</keyword>
<accession>A0A9W8A4T5</accession>
<feature type="binding site" evidence="5">
    <location>
        <position position="298"/>
    </location>
    <ligand>
        <name>Ca(2+)</name>
        <dbReference type="ChEBI" id="CHEBI:29108"/>
        <label>1</label>
        <note>catalytic</note>
    </ligand>
</feature>
<protein>
    <recommendedName>
        <fullName evidence="10">Calcium-dependent phosphotriesterase</fullName>
    </recommendedName>
</protein>
<dbReference type="InterPro" id="IPR002640">
    <property type="entry name" value="Arylesterase"/>
</dbReference>
<dbReference type="SUPFAM" id="SSF63829">
    <property type="entry name" value="Calcium-dependent phosphotriesterase"/>
    <property type="match status" value="1"/>
</dbReference>
<sequence>MYTTLLASFVTLVAVATYLLYPTATTLYRAGNLFGNVTAVNTKACRLVTAPRLEGCEDIAIHHDSGLAFMACSPISTRMQWLPPQNRFTYVPENDHFLVYNLKNDEVRSLTVDNFDGEFKALGLDVRTSDSDPRTVVIMAVNLASTGSAVEIFHYHLPRPVTNATARAQGSDPPPLFAKLIHVETVRHNLIRTPNDVAILSDRTFYATNDHHYYGGPKAAFELLTARPWSSVVHRREDGSVQVAANGIAAANSIVLNHDRSLAFVAATADAQLHVFQIDQVSGKFQRKESIGLLAYPDNLSRDPVSGDVYVTGVAKVAEYLKYCQAPDLKTTTLAGPRVFRLRNATEASGALGANYVVDEFLVEPGALLPTGSVAVFDPITRKMLIGSLLSPGLLLCQF</sequence>
<evidence type="ECO:0000256" key="2">
    <source>
        <dbReference type="ARBA" id="ARBA00022801"/>
    </source>
</evidence>
<evidence type="ECO:0000256" key="1">
    <source>
        <dbReference type="ARBA" id="ARBA00008595"/>
    </source>
</evidence>
<dbReference type="GO" id="GO:0046872">
    <property type="term" value="F:metal ion binding"/>
    <property type="evidence" value="ECO:0007669"/>
    <property type="project" value="UniProtKB-KW"/>
</dbReference>
<evidence type="ECO:0000313" key="9">
    <source>
        <dbReference type="Proteomes" id="UP001150569"/>
    </source>
</evidence>
<dbReference type="InterPro" id="IPR011042">
    <property type="entry name" value="6-blade_b-propeller_TolB-like"/>
</dbReference>
<dbReference type="Pfam" id="PF01731">
    <property type="entry name" value="Arylesterase"/>
    <property type="match status" value="1"/>
</dbReference>
<comment type="PTM">
    <text evidence="7">Glycosylated.</text>
</comment>
<keyword evidence="3 6" id="KW-1015">Disulfide bond</keyword>
<dbReference type="PANTHER" id="PTHR11799:SF12">
    <property type="entry name" value="PARAOXONASE-RELATED"/>
    <property type="match status" value="1"/>
</dbReference>
<keyword evidence="5" id="KW-0479">Metal-binding</keyword>
<feature type="binding site" evidence="5">
    <location>
        <position position="196"/>
    </location>
    <ligand>
        <name>Ca(2+)</name>
        <dbReference type="ChEBI" id="CHEBI:29108"/>
        <label>1</label>
        <note>catalytic</note>
    </ligand>
</feature>
<comment type="caution">
    <text evidence="8">The sequence shown here is derived from an EMBL/GenBank/DDBJ whole genome shotgun (WGS) entry which is preliminary data.</text>
</comment>
<reference evidence="8" key="1">
    <citation type="submission" date="2022-07" db="EMBL/GenBank/DDBJ databases">
        <title>Phylogenomic reconstructions and comparative analyses of Kickxellomycotina fungi.</title>
        <authorList>
            <person name="Reynolds N.K."/>
            <person name="Stajich J.E."/>
            <person name="Barry K."/>
            <person name="Grigoriev I.V."/>
            <person name="Crous P."/>
            <person name="Smith M.E."/>
        </authorList>
    </citation>
    <scope>NUCLEOTIDE SEQUENCE</scope>
    <source>
        <strain evidence="8">RSA 861</strain>
    </source>
</reference>
<comment type="similarity">
    <text evidence="1">Belongs to the paraoxonase family.</text>
</comment>
<feature type="binding site" evidence="5">
    <location>
        <position position="299"/>
    </location>
    <ligand>
        <name>Ca(2+)</name>
        <dbReference type="ChEBI" id="CHEBI:29108"/>
        <label>1</label>
        <note>catalytic</note>
    </ligand>
</feature>
<feature type="glycosylation site" description="N-linked (GlcNAc...) asparagine" evidence="7">
    <location>
        <position position="299"/>
    </location>
</feature>
<gene>
    <name evidence="8" type="ORF">IWQ60_007784</name>
</gene>
<evidence type="ECO:0000256" key="7">
    <source>
        <dbReference type="PIRSR" id="PIRSR602640-4"/>
    </source>
</evidence>
<feature type="binding site" evidence="5">
    <location>
        <position position="195"/>
    </location>
    <ligand>
        <name>Ca(2+)</name>
        <dbReference type="ChEBI" id="CHEBI:29108"/>
        <label>1</label>
        <note>catalytic</note>
    </ligand>
</feature>
<evidence type="ECO:0000256" key="6">
    <source>
        <dbReference type="PIRSR" id="PIRSR602640-3"/>
    </source>
</evidence>
<proteinExistence type="inferred from homology"/>
<feature type="binding site" evidence="5">
    <location>
        <position position="252"/>
    </location>
    <ligand>
        <name>Ca(2+)</name>
        <dbReference type="ChEBI" id="CHEBI:29108"/>
        <label>1</label>
        <note>catalytic</note>
    </ligand>
</feature>
<organism evidence="8 9">
    <name type="scientific">Tieghemiomyces parasiticus</name>
    <dbReference type="NCBI Taxonomy" id="78921"/>
    <lineage>
        <taxon>Eukaryota</taxon>
        <taxon>Fungi</taxon>
        <taxon>Fungi incertae sedis</taxon>
        <taxon>Zoopagomycota</taxon>
        <taxon>Kickxellomycotina</taxon>
        <taxon>Dimargaritomycetes</taxon>
        <taxon>Dimargaritales</taxon>
        <taxon>Dimargaritaceae</taxon>
        <taxon>Tieghemiomyces</taxon>
    </lineage>
</organism>
<dbReference type="AlphaFoldDB" id="A0A9W8A4T5"/>
<dbReference type="Gene3D" id="2.120.10.30">
    <property type="entry name" value="TolB, C-terminal domain"/>
    <property type="match status" value="1"/>
</dbReference>
<keyword evidence="2" id="KW-0378">Hydrolase</keyword>
<keyword evidence="9" id="KW-1185">Reference proteome</keyword>
<evidence type="ECO:0000256" key="3">
    <source>
        <dbReference type="ARBA" id="ARBA00023157"/>
    </source>
</evidence>
<dbReference type="InterPro" id="IPR051288">
    <property type="entry name" value="Serum_paraoxonase/arylesterase"/>
</dbReference>
<dbReference type="EMBL" id="JANBPT010000542">
    <property type="protein sequence ID" value="KAJ1917428.1"/>
    <property type="molecule type" value="Genomic_DNA"/>
</dbReference>
<dbReference type="PANTHER" id="PTHR11799">
    <property type="entry name" value="PARAOXONASE"/>
    <property type="match status" value="1"/>
</dbReference>
<keyword evidence="4 7" id="KW-0325">Glycoprotein</keyword>
<evidence type="ECO:0000313" key="8">
    <source>
        <dbReference type="EMBL" id="KAJ1917428.1"/>
    </source>
</evidence>
<evidence type="ECO:0008006" key="10">
    <source>
        <dbReference type="Google" id="ProtNLM"/>
    </source>
</evidence>
<dbReference type="GO" id="GO:0004064">
    <property type="term" value="F:arylesterase activity"/>
    <property type="evidence" value="ECO:0007669"/>
    <property type="project" value="InterPro"/>
</dbReference>
<feature type="binding site" evidence="5">
    <location>
        <position position="58"/>
    </location>
    <ligand>
        <name>Ca(2+)</name>
        <dbReference type="ChEBI" id="CHEBI:29108"/>
        <label>1</label>
        <note>catalytic</note>
    </ligand>
</feature>
<dbReference type="Proteomes" id="UP001150569">
    <property type="component" value="Unassembled WGS sequence"/>
</dbReference>
<comment type="cofactor">
    <cofactor evidence="5">
        <name>Ca(2+)</name>
        <dbReference type="ChEBI" id="CHEBI:29108"/>
    </cofactor>
    <text evidence="5">Binds 2 calcium ions per subunit.</text>
</comment>
<dbReference type="OrthoDB" id="5307922at2759"/>
<evidence type="ECO:0000256" key="4">
    <source>
        <dbReference type="ARBA" id="ARBA00023180"/>
    </source>
</evidence>
<feature type="disulfide bond" description="In form B" evidence="6">
    <location>
        <begin position="45"/>
        <end position="397"/>
    </location>
</feature>
<evidence type="ECO:0000256" key="5">
    <source>
        <dbReference type="PIRSR" id="PIRSR602640-2"/>
    </source>
</evidence>